<dbReference type="PROSITE" id="PS00584">
    <property type="entry name" value="PFKB_KINASES_2"/>
    <property type="match status" value="1"/>
</dbReference>
<dbReference type="Proteomes" id="UP000639338">
    <property type="component" value="Unassembled WGS sequence"/>
</dbReference>
<proteinExistence type="predicted"/>
<feature type="domain" description="Carbohydrate kinase PfkB" evidence="3">
    <location>
        <begin position="25"/>
        <end position="292"/>
    </location>
</feature>
<dbReference type="GO" id="GO:0004454">
    <property type="term" value="F:ketohexokinase activity"/>
    <property type="evidence" value="ECO:0007669"/>
    <property type="project" value="InterPro"/>
</dbReference>
<dbReference type="InterPro" id="IPR052562">
    <property type="entry name" value="Ketohexokinase-related"/>
</dbReference>
<evidence type="ECO:0000313" key="4">
    <source>
        <dbReference type="EMBL" id="KAF7997380.1"/>
    </source>
</evidence>
<evidence type="ECO:0000259" key="3">
    <source>
        <dbReference type="Pfam" id="PF00294"/>
    </source>
</evidence>
<dbReference type="AlphaFoldDB" id="A0A834Y133"/>
<dbReference type="Gene3D" id="3.40.1190.20">
    <property type="match status" value="1"/>
</dbReference>
<dbReference type="CDD" id="cd01939">
    <property type="entry name" value="Ketohexokinase"/>
    <property type="match status" value="1"/>
</dbReference>
<dbReference type="Pfam" id="PF00294">
    <property type="entry name" value="PfkB"/>
    <property type="match status" value="1"/>
</dbReference>
<dbReference type="InterPro" id="IPR034093">
    <property type="entry name" value="KHK"/>
</dbReference>
<dbReference type="SUPFAM" id="SSF53613">
    <property type="entry name" value="Ribokinase-like"/>
    <property type="match status" value="1"/>
</dbReference>
<dbReference type="GO" id="GO:0006000">
    <property type="term" value="P:fructose metabolic process"/>
    <property type="evidence" value="ECO:0007669"/>
    <property type="project" value="InterPro"/>
</dbReference>
<keyword evidence="1" id="KW-0808">Transferase</keyword>
<keyword evidence="2" id="KW-0418">Kinase</keyword>
<gene>
    <name evidence="4" type="ORF">HCN44_005657</name>
</gene>
<dbReference type="PANTHER" id="PTHR42774:SF3">
    <property type="entry name" value="KETOHEXOKINASE"/>
    <property type="match status" value="1"/>
</dbReference>
<dbReference type="EMBL" id="JACMRX010000001">
    <property type="protein sequence ID" value="KAF7997380.1"/>
    <property type="molecule type" value="Genomic_DNA"/>
</dbReference>
<protein>
    <recommendedName>
        <fullName evidence="3">Carbohydrate kinase PfkB domain-containing protein</fullName>
    </recommendedName>
</protein>
<sequence>MISSFYEKIVGGSSSPPPPAEINKPKILCVGLVCIDIVQTVKNFPEEDSDSRCIDYRWQRGGNASNDCTVLSLLGSQCEFLGTLTGGHHLAFLQDDMEKYNINYSNCPRLKDPGCPISTVILSLNSGTRTILHHNPNLPELSFDDFKKIKFDDYSWIHFEGRNISNVLTMMQCIEDYNKSCLTFENSDCSKITISVELEKPNSELLDLLAYADVVFLSKDFAQSRGCNNMSETLRSITRDVKSGATIICAWGDRGAMAKTPDGIVVQSPAFSPFKIVDSLGAGDTFIAAVIHYLNYIKLMSINNDMKNESKSKEIKVTTDVIDYQKITHNKDIESSEYSKTAFINQSVLQSAITFGCQIAGKKISHRGYDDLKSK</sequence>
<dbReference type="PANTHER" id="PTHR42774">
    <property type="entry name" value="PHOSPHOTRANSFERASE SYSTEM TRANSPORT PROTEIN"/>
    <property type="match status" value="1"/>
</dbReference>
<dbReference type="InterPro" id="IPR002173">
    <property type="entry name" value="Carboh/pur_kinase_PfkB_CS"/>
</dbReference>
<dbReference type="InterPro" id="IPR029056">
    <property type="entry name" value="Ribokinase-like"/>
</dbReference>
<dbReference type="OrthoDB" id="204058at2759"/>
<comment type="caution">
    <text evidence="4">The sequence shown here is derived from an EMBL/GenBank/DDBJ whole genome shotgun (WGS) entry which is preliminary data.</text>
</comment>
<reference evidence="4 5" key="1">
    <citation type="submission" date="2020-08" db="EMBL/GenBank/DDBJ databases">
        <title>Aphidius gifuensis genome sequencing and assembly.</title>
        <authorList>
            <person name="Du Z."/>
        </authorList>
    </citation>
    <scope>NUCLEOTIDE SEQUENCE [LARGE SCALE GENOMIC DNA]</scope>
    <source>
        <strain evidence="4">YNYX2018</strain>
        <tissue evidence="4">Adults</tissue>
    </source>
</reference>
<name>A0A834Y133_APHGI</name>
<organism evidence="4 5">
    <name type="scientific">Aphidius gifuensis</name>
    <name type="common">Parasitoid wasp</name>
    <dbReference type="NCBI Taxonomy" id="684658"/>
    <lineage>
        <taxon>Eukaryota</taxon>
        <taxon>Metazoa</taxon>
        <taxon>Ecdysozoa</taxon>
        <taxon>Arthropoda</taxon>
        <taxon>Hexapoda</taxon>
        <taxon>Insecta</taxon>
        <taxon>Pterygota</taxon>
        <taxon>Neoptera</taxon>
        <taxon>Endopterygota</taxon>
        <taxon>Hymenoptera</taxon>
        <taxon>Apocrita</taxon>
        <taxon>Ichneumonoidea</taxon>
        <taxon>Braconidae</taxon>
        <taxon>Aphidiinae</taxon>
        <taxon>Aphidius</taxon>
    </lineage>
</organism>
<accession>A0A834Y133</accession>
<evidence type="ECO:0000256" key="1">
    <source>
        <dbReference type="ARBA" id="ARBA00022679"/>
    </source>
</evidence>
<keyword evidence="5" id="KW-1185">Reference proteome</keyword>
<evidence type="ECO:0000313" key="5">
    <source>
        <dbReference type="Proteomes" id="UP000639338"/>
    </source>
</evidence>
<dbReference type="InterPro" id="IPR011611">
    <property type="entry name" value="PfkB_dom"/>
</dbReference>
<evidence type="ECO:0000256" key="2">
    <source>
        <dbReference type="ARBA" id="ARBA00022777"/>
    </source>
</evidence>